<sequence length="28" mass="3110">MVLILQLPTVQGMQRQLEKQAEKLAAGD</sequence>
<reference evidence="1" key="1">
    <citation type="submission" date="2014-09" db="EMBL/GenBank/DDBJ databases">
        <authorList>
            <person name="Magalhaes I.L.F."/>
            <person name="Oliveira U."/>
            <person name="Santos F.R."/>
            <person name="Vidigal T.H.D.A."/>
            <person name="Brescovit A.D."/>
            <person name="Santos A.J."/>
        </authorList>
    </citation>
    <scope>NUCLEOTIDE SEQUENCE</scope>
    <source>
        <tissue evidence="1">Shoot tissue taken approximately 20 cm above the soil surface</tissue>
    </source>
</reference>
<name>A0A0A9HNG3_ARUDO</name>
<dbReference type="AlphaFoldDB" id="A0A0A9HNG3"/>
<proteinExistence type="predicted"/>
<reference evidence="1" key="2">
    <citation type="journal article" date="2015" name="Data Brief">
        <title>Shoot transcriptome of the giant reed, Arundo donax.</title>
        <authorList>
            <person name="Barrero R.A."/>
            <person name="Guerrero F.D."/>
            <person name="Moolhuijzen P."/>
            <person name="Goolsby J.A."/>
            <person name="Tidwell J."/>
            <person name="Bellgard S.E."/>
            <person name="Bellgard M.I."/>
        </authorList>
    </citation>
    <scope>NUCLEOTIDE SEQUENCE</scope>
    <source>
        <tissue evidence="1">Shoot tissue taken approximately 20 cm above the soil surface</tissue>
    </source>
</reference>
<organism evidence="1">
    <name type="scientific">Arundo donax</name>
    <name type="common">Giant reed</name>
    <name type="synonym">Donax arundinaceus</name>
    <dbReference type="NCBI Taxonomy" id="35708"/>
    <lineage>
        <taxon>Eukaryota</taxon>
        <taxon>Viridiplantae</taxon>
        <taxon>Streptophyta</taxon>
        <taxon>Embryophyta</taxon>
        <taxon>Tracheophyta</taxon>
        <taxon>Spermatophyta</taxon>
        <taxon>Magnoliopsida</taxon>
        <taxon>Liliopsida</taxon>
        <taxon>Poales</taxon>
        <taxon>Poaceae</taxon>
        <taxon>PACMAD clade</taxon>
        <taxon>Arundinoideae</taxon>
        <taxon>Arundineae</taxon>
        <taxon>Arundo</taxon>
    </lineage>
</organism>
<evidence type="ECO:0000313" key="1">
    <source>
        <dbReference type="EMBL" id="JAE38645.1"/>
    </source>
</evidence>
<accession>A0A0A9HNG3</accession>
<dbReference type="EMBL" id="GBRH01159251">
    <property type="protein sequence ID" value="JAE38645.1"/>
    <property type="molecule type" value="Transcribed_RNA"/>
</dbReference>
<protein>
    <submittedName>
        <fullName evidence="1">Uncharacterized protein</fullName>
    </submittedName>
</protein>